<dbReference type="VEuPathDB" id="PlasmoDB:PmUG01_00055100"/>
<keyword evidence="1" id="KW-1133">Transmembrane helix</keyword>
<dbReference type="EMBL" id="FLRL01000021">
    <property type="protein sequence ID" value="SBT85729.1"/>
    <property type="molecule type" value="Genomic_DNA"/>
</dbReference>
<dbReference type="AlphaFoldDB" id="A0A1D3JHE8"/>
<feature type="transmembrane region" description="Helical" evidence="1">
    <location>
        <begin position="160"/>
        <end position="180"/>
    </location>
</feature>
<accession>A0A1D3JHE8</accession>
<dbReference type="InterPro" id="IPR022139">
    <property type="entry name" value="Fam-L/Fam-M-like_plasmodium"/>
</dbReference>
<feature type="transmembrane region" description="Helical" evidence="1">
    <location>
        <begin position="6"/>
        <end position="26"/>
    </location>
</feature>
<name>A0A1D3JHE8_PLAMA</name>
<proteinExistence type="predicted"/>
<dbReference type="GeneID" id="39866014"/>
<evidence type="ECO:0000256" key="1">
    <source>
        <dbReference type="SAM" id="Phobius"/>
    </source>
</evidence>
<dbReference type="Proteomes" id="UP000219813">
    <property type="component" value="Unassembled WGS sequence"/>
</dbReference>
<keyword evidence="1" id="KW-0472">Membrane</keyword>
<dbReference type="RefSeq" id="XP_028859074.1">
    <property type="nucleotide sequence ID" value="XM_029004511.1"/>
</dbReference>
<dbReference type="KEGG" id="pmal:PMUG01_00055100"/>
<gene>
    <name evidence="2" type="primary">PmUG01_00055100</name>
    <name evidence="2" type="ORF">PMUG01_00055100</name>
</gene>
<sequence>MEQKIKSLLFIKIATFIILTWIYHLYYDIETFKKYFIVKYMYDRKLYMRNYRSLAKFEKDKDSNIAWLKEKISNNGMYENKDICYNEMRNLGKSERSNRNSGKSTGENKQVMKNNSCIFETKKYSRSEKKIFKELDFENFLKKNRTISNKLYNKIIRKKYGLRLSLPLIFLLFLSTSLLLEFWGLGLVSLLCYILNIIKPGCLRKIHNLLEMSPFKEFFKSIDTIKVTVRNTSKDVHFYVTGFFGIFIYLLPFILFGVTLILKIFYYHKKVKKYQKIKIRKR</sequence>
<feature type="transmembrane region" description="Helical" evidence="1">
    <location>
        <begin position="238"/>
        <end position="266"/>
    </location>
</feature>
<dbReference type="Pfam" id="PF12420">
    <property type="entry name" value="DUF3671"/>
    <property type="match status" value="1"/>
</dbReference>
<keyword evidence="1" id="KW-0812">Transmembrane</keyword>
<protein>
    <submittedName>
        <fullName evidence="2">Fam-l protein</fullName>
    </submittedName>
</protein>
<evidence type="ECO:0000313" key="2">
    <source>
        <dbReference type="EMBL" id="SBT85729.1"/>
    </source>
</evidence>
<organism evidence="2 3">
    <name type="scientific">Plasmodium malariae</name>
    <dbReference type="NCBI Taxonomy" id="5858"/>
    <lineage>
        <taxon>Eukaryota</taxon>
        <taxon>Sar</taxon>
        <taxon>Alveolata</taxon>
        <taxon>Apicomplexa</taxon>
        <taxon>Aconoidasida</taxon>
        <taxon>Haemosporida</taxon>
        <taxon>Plasmodiidae</taxon>
        <taxon>Plasmodium</taxon>
        <taxon>Plasmodium (Plasmodium)</taxon>
    </lineage>
</organism>
<reference evidence="2 3" key="1">
    <citation type="submission" date="2016-06" db="EMBL/GenBank/DDBJ databases">
        <authorList>
            <consortium name="Pathogen Informatics"/>
        </authorList>
    </citation>
    <scope>NUCLEOTIDE SEQUENCE [LARGE SCALE GENOMIC DNA]</scope>
</reference>
<keyword evidence="3" id="KW-1185">Reference proteome</keyword>
<evidence type="ECO:0000313" key="3">
    <source>
        <dbReference type="Proteomes" id="UP000219813"/>
    </source>
</evidence>